<dbReference type="Proteomes" id="UP000053424">
    <property type="component" value="Unassembled WGS sequence"/>
</dbReference>
<dbReference type="HOGENOM" id="CLU_2133811_0_0_1"/>
<protein>
    <submittedName>
        <fullName evidence="1">Uncharacterized protein</fullName>
    </submittedName>
</protein>
<reference evidence="1 2" key="1">
    <citation type="submission" date="2014-04" db="EMBL/GenBank/DDBJ databases">
        <authorList>
            <consortium name="DOE Joint Genome Institute"/>
            <person name="Kuo A."/>
            <person name="Gay G."/>
            <person name="Dore J."/>
            <person name="Kohler A."/>
            <person name="Nagy L.G."/>
            <person name="Floudas D."/>
            <person name="Copeland A."/>
            <person name="Barry K.W."/>
            <person name="Cichocki N."/>
            <person name="Veneault-Fourrey C."/>
            <person name="LaButti K."/>
            <person name="Lindquist E.A."/>
            <person name="Lipzen A."/>
            <person name="Lundell T."/>
            <person name="Morin E."/>
            <person name="Murat C."/>
            <person name="Sun H."/>
            <person name="Tunlid A."/>
            <person name="Henrissat B."/>
            <person name="Grigoriev I.V."/>
            <person name="Hibbett D.S."/>
            <person name="Martin F."/>
            <person name="Nordberg H.P."/>
            <person name="Cantor M.N."/>
            <person name="Hua S.X."/>
        </authorList>
    </citation>
    <scope>NUCLEOTIDE SEQUENCE [LARGE SCALE GENOMIC DNA]</scope>
    <source>
        <strain evidence="2">h7</strain>
    </source>
</reference>
<evidence type="ECO:0000313" key="1">
    <source>
        <dbReference type="EMBL" id="KIM34999.1"/>
    </source>
</evidence>
<gene>
    <name evidence="1" type="ORF">M413DRAFT_370568</name>
</gene>
<dbReference type="AlphaFoldDB" id="A0A0C3BSF2"/>
<accession>A0A0C3BSF2</accession>
<proteinExistence type="predicted"/>
<evidence type="ECO:0000313" key="2">
    <source>
        <dbReference type="Proteomes" id="UP000053424"/>
    </source>
</evidence>
<sequence>MLEDHFFRDNHPITCPSKSGHLLRRLPTAFSCCRAQFLTRGISGIPIPIFFCNMRDIGSWIPSLCGSRPTVAIFLGVYFQNSCAKPRRPPKKRLHLQRGWRTVQSHKFCTISS</sequence>
<name>A0A0C3BSF2_HEBCY</name>
<reference evidence="2" key="2">
    <citation type="submission" date="2015-01" db="EMBL/GenBank/DDBJ databases">
        <title>Evolutionary Origins and Diversification of the Mycorrhizal Mutualists.</title>
        <authorList>
            <consortium name="DOE Joint Genome Institute"/>
            <consortium name="Mycorrhizal Genomics Consortium"/>
            <person name="Kohler A."/>
            <person name="Kuo A."/>
            <person name="Nagy L.G."/>
            <person name="Floudas D."/>
            <person name="Copeland A."/>
            <person name="Barry K.W."/>
            <person name="Cichocki N."/>
            <person name="Veneault-Fourrey C."/>
            <person name="LaButti K."/>
            <person name="Lindquist E.A."/>
            <person name="Lipzen A."/>
            <person name="Lundell T."/>
            <person name="Morin E."/>
            <person name="Murat C."/>
            <person name="Riley R."/>
            <person name="Ohm R."/>
            <person name="Sun H."/>
            <person name="Tunlid A."/>
            <person name="Henrissat B."/>
            <person name="Grigoriev I.V."/>
            <person name="Hibbett D.S."/>
            <person name="Martin F."/>
        </authorList>
    </citation>
    <scope>NUCLEOTIDE SEQUENCE [LARGE SCALE GENOMIC DNA]</scope>
    <source>
        <strain evidence="2">h7</strain>
    </source>
</reference>
<organism evidence="1 2">
    <name type="scientific">Hebeloma cylindrosporum</name>
    <dbReference type="NCBI Taxonomy" id="76867"/>
    <lineage>
        <taxon>Eukaryota</taxon>
        <taxon>Fungi</taxon>
        <taxon>Dikarya</taxon>
        <taxon>Basidiomycota</taxon>
        <taxon>Agaricomycotina</taxon>
        <taxon>Agaricomycetes</taxon>
        <taxon>Agaricomycetidae</taxon>
        <taxon>Agaricales</taxon>
        <taxon>Agaricineae</taxon>
        <taxon>Hymenogastraceae</taxon>
        <taxon>Hebeloma</taxon>
    </lineage>
</organism>
<dbReference type="EMBL" id="KN831836">
    <property type="protein sequence ID" value="KIM34999.1"/>
    <property type="molecule type" value="Genomic_DNA"/>
</dbReference>
<keyword evidence="2" id="KW-1185">Reference proteome</keyword>